<dbReference type="PROSITE" id="PS50158">
    <property type="entry name" value="ZF_CCHC"/>
    <property type="match status" value="1"/>
</dbReference>
<feature type="domain" description="CCHC-type" evidence="13">
    <location>
        <begin position="137"/>
        <end position="150"/>
    </location>
</feature>
<evidence type="ECO:0000256" key="2">
    <source>
        <dbReference type="ARBA" id="ARBA00022723"/>
    </source>
</evidence>
<dbReference type="PANTHER" id="PTHR37984">
    <property type="entry name" value="PROTEIN CBG26694"/>
    <property type="match status" value="1"/>
</dbReference>
<dbReference type="PANTHER" id="PTHR37984:SF5">
    <property type="entry name" value="PROTEIN NYNRIN-LIKE"/>
    <property type="match status" value="1"/>
</dbReference>
<dbReference type="SMART" id="SM00343">
    <property type="entry name" value="ZnF_C2HC"/>
    <property type="match status" value="1"/>
</dbReference>
<dbReference type="Gene3D" id="3.30.420.10">
    <property type="entry name" value="Ribonuclease H-like superfamily/Ribonuclease H"/>
    <property type="match status" value="1"/>
</dbReference>
<dbReference type="Pfam" id="PF08284">
    <property type="entry name" value="RVP_2"/>
    <property type="match status" value="1"/>
</dbReference>
<evidence type="ECO:0000256" key="8">
    <source>
        <dbReference type="ARBA" id="ARBA00022932"/>
    </source>
</evidence>
<keyword evidence="11" id="KW-0863">Zinc-finger</keyword>
<evidence type="ECO:0000256" key="7">
    <source>
        <dbReference type="ARBA" id="ARBA00022918"/>
    </source>
</evidence>
<dbReference type="SUPFAM" id="SSF53098">
    <property type="entry name" value="Ribonuclease H-like"/>
    <property type="match status" value="1"/>
</dbReference>
<dbReference type="GO" id="GO:0006310">
    <property type="term" value="P:DNA recombination"/>
    <property type="evidence" value="ECO:0007669"/>
    <property type="project" value="UniProtKB-KW"/>
</dbReference>
<dbReference type="SUPFAM" id="SSF56672">
    <property type="entry name" value="DNA/RNA polymerases"/>
    <property type="match status" value="1"/>
</dbReference>
<evidence type="ECO:0000256" key="6">
    <source>
        <dbReference type="ARBA" id="ARBA00022908"/>
    </source>
</evidence>
<keyword evidence="9" id="KW-0238">DNA-binding</keyword>
<dbReference type="AlphaFoldDB" id="A0A6L2NJH1"/>
<dbReference type="Gene3D" id="1.10.340.70">
    <property type="match status" value="1"/>
</dbReference>
<dbReference type="InterPro" id="IPR012337">
    <property type="entry name" value="RNaseH-like_sf"/>
</dbReference>
<dbReference type="GO" id="GO:0003677">
    <property type="term" value="F:DNA binding"/>
    <property type="evidence" value="ECO:0007669"/>
    <property type="project" value="UniProtKB-KW"/>
</dbReference>
<evidence type="ECO:0000256" key="12">
    <source>
        <dbReference type="SAM" id="MobiDB-lite"/>
    </source>
</evidence>
<keyword evidence="6" id="KW-0229">DNA integration</keyword>
<gene>
    <name evidence="14" type="ORF">Tci_058369</name>
</gene>
<dbReference type="CDD" id="cd00303">
    <property type="entry name" value="retropepsin_like"/>
    <property type="match status" value="1"/>
</dbReference>
<dbReference type="Gene3D" id="3.30.70.270">
    <property type="match status" value="1"/>
</dbReference>
<evidence type="ECO:0000256" key="3">
    <source>
        <dbReference type="ARBA" id="ARBA00022750"/>
    </source>
</evidence>
<comment type="caution">
    <text evidence="14">The sequence shown here is derived from an EMBL/GenBank/DDBJ whole genome shotgun (WGS) entry which is preliminary data.</text>
</comment>
<evidence type="ECO:0000256" key="10">
    <source>
        <dbReference type="ARBA" id="ARBA00023172"/>
    </source>
</evidence>
<sequence length="815" mass="93704">MKKLKSKLWNLRVKSNDVGSYNQCFQQLALLCVRMFPEEADKIERYVSGLPDVIYGSVVASRPKIMQEAIKMANELMDKRNNSWAERQTENKRKVDDTFRGNQSQQQQQNKRKNTGVQQMSTLLIIRGVGTGLKPSCYECGSQGHFRKDCLKFKNNNCGTQGENATAPAKVNFVSTAYSFQIAITSTTLDHYYDVELANERIIGLNSILRGCILNFLNHPFNIDLMIVELGSFDAIIGMGWLAKYHDVIVCMEKIVRIPWGNEILIIHGDGSNRGNETRLNIILCAKTQRYIQKGCHVFLAHITTKEMKDNSEKKRLEDIMPFGLTNAHAIFMDLMNWVCNPYLDKFVIVFIDDILIYSRDEKEHKEHLKAIAELLKKEECAPILALPKGSKDFVVYCDASHKGLGAVLMQKEKNQVHGVHRPQEFAKWLELLNGYDCKIRYHPGKANVVANALCRKERIKPIRVRALLMTIGLELPKQILNAQTKARKPENIKNEDVRGMLVENSKDLEKIRMEKLEPRANGTLCMNGRSWLPCYGDLRTVIMHESHKSKYSIHPGSDKMYQDMKRLYWWPNMKADIATYVSKLLTCAKVKAKHQRPLGLLKALGTRLDMSTVYHLETDKQSERTIQTLEDMMRACVIDFGKGWVNHFPLVEFSYSNSYHASIKVHHSKHFMVGSVVHLFVGPRVMLKVSPWKGVVRFAKRGKLNPRYVGPLKVLDKVGTIAYKLKLPQELSRTYPKVIKNDRWLDDEIPRNQIPTLKRDIIEVVRFLRWVEAKVVTFEVKSEKKRRPLLHRMCGVIDVATHGRKEDFLPQNGK</sequence>
<dbReference type="InterPro" id="IPR041588">
    <property type="entry name" value="Integrase_H2C2"/>
</dbReference>
<dbReference type="GO" id="GO:0003887">
    <property type="term" value="F:DNA-directed DNA polymerase activity"/>
    <property type="evidence" value="ECO:0007669"/>
    <property type="project" value="UniProtKB-KW"/>
</dbReference>
<dbReference type="GO" id="GO:0004190">
    <property type="term" value="F:aspartic-type endopeptidase activity"/>
    <property type="evidence" value="ECO:0007669"/>
    <property type="project" value="UniProtKB-KW"/>
</dbReference>
<evidence type="ECO:0000313" key="14">
    <source>
        <dbReference type="EMBL" id="GEU86391.1"/>
    </source>
</evidence>
<keyword evidence="8" id="KW-0239">DNA-directed DNA polymerase</keyword>
<dbReference type="EMBL" id="BKCJ010009313">
    <property type="protein sequence ID" value="GEU86391.1"/>
    <property type="molecule type" value="Genomic_DNA"/>
</dbReference>
<dbReference type="InterPro" id="IPR056924">
    <property type="entry name" value="SH3_Tf2-1"/>
</dbReference>
<keyword evidence="5" id="KW-0460">Magnesium</keyword>
<keyword evidence="8" id="KW-0808">Transferase</keyword>
<dbReference type="GO" id="GO:0006508">
    <property type="term" value="P:proteolysis"/>
    <property type="evidence" value="ECO:0007669"/>
    <property type="project" value="UniProtKB-KW"/>
</dbReference>
<feature type="compositionally biased region" description="Basic and acidic residues" evidence="12">
    <location>
        <begin position="81"/>
        <end position="99"/>
    </location>
</feature>
<evidence type="ECO:0000256" key="4">
    <source>
        <dbReference type="ARBA" id="ARBA00022801"/>
    </source>
</evidence>
<evidence type="ECO:0000259" key="13">
    <source>
        <dbReference type="PROSITE" id="PS50158"/>
    </source>
</evidence>
<proteinExistence type="predicted"/>
<evidence type="ECO:0000256" key="1">
    <source>
        <dbReference type="ARBA" id="ARBA00022670"/>
    </source>
</evidence>
<keyword evidence="2" id="KW-0479">Metal-binding</keyword>
<dbReference type="InterPro" id="IPR043128">
    <property type="entry name" value="Rev_trsase/Diguanyl_cyclase"/>
</dbReference>
<dbReference type="Pfam" id="PF00078">
    <property type="entry name" value="RVT_1"/>
    <property type="match status" value="1"/>
</dbReference>
<keyword evidence="11" id="KW-0862">Zinc</keyword>
<keyword evidence="10" id="KW-0233">DNA recombination</keyword>
<organism evidence="14">
    <name type="scientific">Tanacetum cinerariifolium</name>
    <name type="common">Dalmatian daisy</name>
    <name type="synonym">Chrysanthemum cinerariifolium</name>
    <dbReference type="NCBI Taxonomy" id="118510"/>
    <lineage>
        <taxon>Eukaryota</taxon>
        <taxon>Viridiplantae</taxon>
        <taxon>Streptophyta</taxon>
        <taxon>Embryophyta</taxon>
        <taxon>Tracheophyta</taxon>
        <taxon>Spermatophyta</taxon>
        <taxon>Magnoliopsida</taxon>
        <taxon>eudicotyledons</taxon>
        <taxon>Gunneridae</taxon>
        <taxon>Pentapetalae</taxon>
        <taxon>asterids</taxon>
        <taxon>campanulids</taxon>
        <taxon>Asterales</taxon>
        <taxon>Asteraceae</taxon>
        <taxon>Asteroideae</taxon>
        <taxon>Anthemideae</taxon>
        <taxon>Anthemidinae</taxon>
        <taxon>Tanacetum</taxon>
    </lineage>
</organism>
<name>A0A6L2NJH1_TANCI</name>
<feature type="region of interest" description="Disordered" evidence="12">
    <location>
        <begin position="81"/>
        <end position="116"/>
    </location>
</feature>
<evidence type="ECO:0000256" key="9">
    <source>
        <dbReference type="ARBA" id="ARBA00023125"/>
    </source>
</evidence>
<dbReference type="InterPro" id="IPR050951">
    <property type="entry name" value="Retrovirus_Pol_polyprotein"/>
</dbReference>
<dbReference type="GO" id="GO:0008270">
    <property type="term" value="F:zinc ion binding"/>
    <property type="evidence" value="ECO:0007669"/>
    <property type="project" value="UniProtKB-KW"/>
</dbReference>
<keyword evidence="4" id="KW-0378">Hydrolase</keyword>
<dbReference type="GO" id="GO:0003964">
    <property type="term" value="F:RNA-directed DNA polymerase activity"/>
    <property type="evidence" value="ECO:0007669"/>
    <property type="project" value="UniProtKB-KW"/>
</dbReference>
<evidence type="ECO:0000256" key="11">
    <source>
        <dbReference type="PROSITE-ProRule" id="PRU00047"/>
    </source>
</evidence>
<keyword evidence="1" id="KW-0645">Protease</keyword>
<dbReference type="Pfam" id="PF17921">
    <property type="entry name" value="Integrase_H2C2"/>
    <property type="match status" value="1"/>
</dbReference>
<evidence type="ECO:0000256" key="5">
    <source>
        <dbReference type="ARBA" id="ARBA00022842"/>
    </source>
</evidence>
<reference evidence="14" key="1">
    <citation type="journal article" date="2019" name="Sci. Rep.">
        <title>Draft genome of Tanacetum cinerariifolium, the natural source of mosquito coil.</title>
        <authorList>
            <person name="Yamashiro T."/>
            <person name="Shiraishi A."/>
            <person name="Satake H."/>
            <person name="Nakayama K."/>
        </authorList>
    </citation>
    <scope>NUCLEOTIDE SEQUENCE</scope>
</reference>
<dbReference type="GO" id="GO:0015074">
    <property type="term" value="P:DNA integration"/>
    <property type="evidence" value="ECO:0007669"/>
    <property type="project" value="UniProtKB-KW"/>
</dbReference>
<keyword evidence="3" id="KW-0064">Aspartyl protease</keyword>
<accession>A0A6L2NJH1</accession>
<keyword evidence="8" id="KW-0548">Nucleotidyltransferase</keyword>
<protein>
    <submittedName>
        <fullName evidence="14">Putative reverse transcriptase domain-containing protein</fullName>
    </submittedName>
</protein>
<dbReference type="InterPro" id="IPR043502">
    <property type="entry name" value="DNA/RNA_pol_sf"/>
</dbReference>
<dbReference type="InterPro" id="IPR001878">
    <property type="entry name" value="Znf_CCHC"/>
</dbReference>
<dbReference type="Pfam" id="PF24626">
    <property type="entry name" value="SH3_Tf2-1"/>
    <property type="match status" value="1"/>
</dbReference>
<dbReference type="InterPro" id="IPR000477">
    <property type="entry name" value="RT_dom"/>
</dbReference>
<dbReference type="InterPro" id="IPR036397">
    <property type="entry name" value="RNaseH_sf"/>
</dbReference>
<keyword evidence="7 14" id="KW-0695">RNA-directed DNA polymerase</keyword>